<dbReference type="STRING" id="246191.SAMN05660337_0933"/>
<keyword evidence="5" id="KW-0597">Phosphoprotein</keyword>
<dbReference type="EC" id="2.7.13.3" evidence="3"/>
<dbReference type="InterPro" id="IPR036097">
    <property type="entry name" value="HisK_dim/P_sf"/>
</dbReference>
<dbReference type="RefSeq" id="WP_092158671.1">
    <property type="nucleotide sequence ID" value="NZ_FNGA01000001.1"/>
</dbReference>
<dbReference type="InterPro" id="IPR036890">
    <property type="entry name" value="HATPase_C_sf"/>
</dbReference>
<keyword evidence="4" id="KW-1003">Cell membrane</keyword>
<dbReference type="InterPro" id="IPR035965">
    <property type="entry name" value="PAS-like_dom_sf"/>
</dbReference>
<accession>A0A1G9D6X4</accession>
<dbReference type="SMART" id="SM00091">
    <property type="entry name" value="PAS"/>
    <property type="match status" value="2"/>
</dbReference>
<evidence type="ECO:0000259" key="12">
    <source>
        <dbReference type="PROSITE" id="PS50112"/>
    </source>
</evidence>
<dbReference type="SUPFAM" id="SSF55785">
    <property type="entry name" value="PYP-like sensor domain (PAS domain)"/>
    <property type="match status" value="2"/>
</dbReference>
<dbReference type="InterPro" id="IPR000700">
    <property type="entry name" value="PAS-assoc_C"/>
</dbReference>
<dbReference type="Pfam" id="PF17200">
    <property type="entry name" value="sCache_2"/>
    <property type="match status" value="1"/>
</dbReference>
<keyword evidence="15" id="KW-1185">Reference proteome</keyword>
<dbReference type="AlphaFoldDB" id="A0A1G9D6X4"/>
<feature type="domain" description="PAS" evidence="12">
    <location>
        <begin position="236"/>
        <end position="281"/>
    </location>
</feature>
<dbReference type="Pfam" id="PF08448">
    <property type="entry name" value="PAS_4"/>
    <property type="match status" value="2"/>
</dbReference>
<comment type="catalytic activity">
    <reaction evidence="1">
        <text>ATP + protein L-histidine = ADP + protein N-phospho-L-histidine.</text>
        <dbReference type="EC" id="2.7.13.3"/>
    </reaction>
</comment>
<evidence type="ECO:0000256" key="6">
    <source>
        <dbReference type="ARBA" id="ARBA00022692"/>
    </source>
</evidence>
<evidence type="ECO:0000256" key="9">
    <source>
        <dbReference type="SAM" id="Coils"/>
    </source>
</evidence>
<name>A0A1G9D6X4_9BACT</name>
<dbReference type="PROSITE" id="PS50109">
    <property type="entry name" value="HIS_KIN"/>
    <property type="match status" value="1"/>
</dbReference>
<dbReference type="Gene3D" id="3.30.565.10">
    <property type="entry name" value="Histidine kinase-like ATPase, C-terminal domain"/>
    <property type="match status" value="1"/>
</dbReference>
<evidence type="ECO:0000256" key="5">
    <source>
        <dbReference type="ARBA" id="ARBA00022553"/>
    </source>
</evidence>
<evidence type="ECO:0000259" key="11">
    <source>
        <dbReference type="PROSITE" id="PS50109"/>
    </source>
</evidence>
<feature type="domain" description="Histidine kinase" evidence="11">
    <location>
        <begin position="538"/>
        <end position="769"/>
    </location>
</feature>
<keyword evidence="6 10" id="KW-0812">Transmembrane</keyword>
<gene>
    <name evidence="14" type="ORF">SAMN05660337_0933</name>
</gene>
<feature type="domain" description="PAC" evidence="13">
    <location>
        <begin position="439"/>
        <end position="493"/>
    </location>
</feature>
<feature type="domain" description="PAC" evidence="13">
    <location>
        <begin position="311"/>
        <end position="364"/>
    </location>
</feature>
<dbReference type="InterPro" id="IPR013656">
    <property type="entry name" value="PAS_4"/>
</dbReference>
<dbReference type="PANTHER" id="PTHR43065:SF47">
    <property type="match status" value="1"/>
</dbReference>
<dbReference type="InterPro" id="IPR000014">
    <property type="entry name" value="PAS"/>
</dbReference>
<keyword evidence="9" id="KW-0175">Coiled coil</keyword>
<evidence type="ECO:0000256" key="10">
    <source>
        <dbReference type="SAM" id="Phobius"/>
    </source>
</evidence>
<evidence type="ECO:0000256" key="2">
    <source>
        <dbReference type="ARBA" id="ARBA00004651"/>
    </source>
</evidence>
<reference evidence="15" key="1">
    <citation type="submission" date="2016-10" db="EMBL/GenBank/DDBJ databases">
        <authorList>
            <person name="Varghese N."/>
            <person name="Submissions S."/>
        </authorList>
    </citation>
    <scope>NUCLEOTIDE SEQUENCE [LARGE SCALE GENOMIC DNA]</scope>
    <source>
        <strain evidence="15">DSM 16995</strain>
    </source>
</reference>
<sequence length="772" mass="86565">MGVLKNSASSGDRFPVWLRIAIPTVASLLLFIFVLFVVHMPAVKETMVSQKKASLKHMTQVAISLLEHIRTQEREGLLTAEEARKKGSDLLHSLHFGPEDKDYFWITNVDMQMVMHPYRPDLEGKDLTDFVDLRGNYLFQEMKNATEKTGENYITYYWQWKDKLGTEAPKLSYVKRFEPWGWIVGTGLYLKDVEEEAEARNRELVLLTLAVLAVISLLSVYSINQSRRAGEQIQDSEALFRGVFDNSFQLMCVLSSDGILQRVNQTALDHAGIEAEDVLGEYCWETPWWSYSSDVQLHLKTLIQKASLGEVCKDVVIHYDSEGNQFFIDFSITPVSDSVGEVRFMILEGHDVTALKEVQEQLAISEAMFKGVFDQSLHFMGVLSVDGTLLEVNNAALLIRNVLASDVLGKPFWEGPWWQEPQALIPMLKDGIRRASDGQTIRRQIATHSEEGEARYIDFSLKPAFGADGEMLFLIAEGRDITELKMVQDQLKDLNAELEQKVEDRTKELRESIERLENAQTQLIQSEKMAALGDLVAGVAHEINTPIGISVTSISYMEEKLNALVEKVKNGELRKSDLDKFVSIAQEATKSSMLNLHRAAELIGNFKQVAVDQTSGQKRKINLHEYLDEILLSLRSKYKRTQHKINVTCPDDLVLNTWPGAFMQIFSNLIINSLLHGFEGVEAGSISIRAEVTEDSLVVQYSDDGNGMPEESVSKIFEPFFTTRRGKGGTGLGMSIVYNLVTSRLGGSISCTSAAGQGTAFIISLPLDIVKV</sequence>
<feature type="transmembrane region" description="Helical" evidence="10">
    <location>
        <begin position="20"/>
        <end position="42"/>
    </location>
</feature>
<evidence type="ECO:0000313" key="14">
    <source>
        <dbReference type="EMBL" id="SDK59593.1"/>
    </source>
</evidence>
<protein>
    <recommendedName>
        <fullName evidence="3">histidine kinase</fullName>
        <ecNumber evidence="3">2.7.13.3</ecNumber>
    </recommendedName>
</protein>
<dbReference type="GO" id="GO:0005886">
    <property type="term" value="C:plasma membrane"/>
    <property type="evidence" value="ECO:0007669"/>
    <property type="project" value="UniProtKB-SubCell"/>
</dbReference>
<keyword evidence="7 10" id="KW-1133">Transmembrane helix</keyword>
<feature type="coiled-coil region" evidence="9">
    <location>
        <begin position="481"/>
        <end position="529"/>
    </location>
</feature>
<dbReference type="InterPro" id="IPR004358">
    <property type="entry name" value="Sig_transdc_His_kin-like_C"/>
</dbReference>
<dbReference type="CDD" id="cd00130">
    <property type="entry name" value="PAS"/>
    <property type="match status" value="2"/>
</dbReference>
<dbReference type="InterPro" id="IPR033480">
    <property type="entry name" value="sCache_2"/>
</dbReference>
<evidence type="ECO:0000256" key="7">
    <source>
        <dbReference type="ARBA" id="ARBA00022989"/>
    </source>
</evidence>
<dbReference type="Proteomes" id="UP000199053">
    <property type="component" value="Unassembled WGS sequence"/>
</dbReference>
<evidence type="ECO:0000256" key="8">
    <source>
        <dbReference type="ARBA" id="ARBA00023136"/>
    </source>
</evidence>
<dbReference type="PRINTS" id="PR00344">
    <property type="entry name" value="BCTRLSENSOR"/>
</dbReference>
<comment type="subcellular location">
    <subcellularLocation>
        <location evidence="2">Cell membrane</location>
        <topology evidence="2">Multi-pass membrane protein</topology>
    </subcellularLocation>
</comment>
<dbReference type="NCBIfam" id="TIGR00229">
    <property type="entry name" value="sensory_box"/>
    <property type="match status" value="2"/>
</dbReference>
<dbReference type="PROSITE" id="PS50113">
    <property type="entry name" value="PAC"/>
    <property type="match status" value="2"/>
</dbReference>
<dbReference type="SMART" id="SM00387">
    <property type="entry name" value="HATPase_c"/>
    <property type="match status" value="1"/>
</dbReference>
<dbReference type="PANTHER" id="PTHR43065">
    <property type="entry name" value="SENSOR HISTIDINE KINASE"/>
    <property type="match status" value="1"/>
</dbReference>
<feature type="transmembrane region" description="Helical" evidence="10">
    <location>
        <begin position="204"/>
        <end position="223"/>
    </location>
</feature>
<dbReference type="GO" id="GO:0000155">
    <property type="term" value="F:phosphorelay sensor kinase activity"/>
    <property type="evidence" value="ECO:0007669"/>
    <property type="project" value="InterPro"/>
</dbReference>
<dbReference type="InterPro" id="IPR003594">
    <property type="entry name" value="HATPase_dom"/>
</dbReference>
<dbReference type="EMBL" id="FNGA01000001">
    <property type="protein sequence ID" value="SDK59593.1"/>
    <property type="molecule type" value="Genomic_DNA"/>
</dbReference>
<dbReference type="Pfam" id="PF02518">
    <property type="entry name" value="HATPase_c"/>
    <property type="match status" value="1"/>
</dbReference>
<dbReference type="InterPro" id="IPR003661">
    <property type="entry name" value="HisK_dim/P_dom"/>
</dbReference>
<evidence type="ECO:0000259" key="13">
    <source>
        <dbReference type="PROSITE" id="PS50113"/>
    </source>
</evidence>
<dbReference type="Gene3D" id="1.10.287.130">
    <property type="match status" value="1"/>
</dbReference>
<organism evidence="14 15">
    <name type="scientific">Maridesulfovibrio ferrireducens</name>
    <dbReference type="NCBI Taxonomy" id="246191"/>
    <lineage>
        <taxon>Bacteria</taxon>
        <taxon>Pseudomonadati</taxon>
        <taxon>Thermodesulfobacteriota</taxon>
        <taxon>Desulfovibrionia</taxon>
        <taxon>Desulfovibrionales</taxon>
        <taxon>Desulfovibrionaceae</taxon>
        <taxon>Maridesulfovibrio</taxon>
    </lineage>
</organism>
<evidence type="ECO:0000313" key="15">
    <source>
        <dbReference type="Proteomes" id="UP000199053"/>
    </source>
</evidence>
<dbReference type="CDD" id="cd00075">
    <property type="entry name" value="HATPase"/>
    <property type="match status" value="1"/>
</dbReference>
<dbReference type="Gene3D" id="3.30.450.20">
    <property type="entry name" value="PAS domain"/>
    <property type="match status" value="3"/>
</dbReference>
<evidence type="ECO:0000256" key="3">
    <source>
        <dbReference type="ARBA" id="ARBA00012438"/>
    </source>
</evidence>
<dbReference type="SUPFAM" id="SSF47384">
    <property type="entry name" value="Homodimeric domain of signal transducing histidine kinase"/>
    <property type="match status" value="1"/>
</dbReference>
<dbReference type="InterPro" id="IPR005467">
    <property type="entry name" value="His_kinase_dom"/>
</dbReference>
<dbReference type="CDD" id="cd00082">
    <property type="entry name" value="HisKA"/>
    <property type="match status" value="1"/>
</dbReference>
<dbReference type="OrthoDB" id="5483045at2"/>
<evidence type="ECO:0000256" key="1">
    <source>
        <dbReference type="ARBA" id="ARBA00000085"/>
    </source>
</evidence>
<proteinExistence type="predicted"/>
<evidence type="ECO:0000256" key="4">
    <source>
        <dbReference type="ARBA" id="ARBA00022475"/>
    </source>
</evidence>
<dbReference type="SUPFAM" id="SSF55874">
    <property type="entry name" value="ATPase domain of HSP90 chaperone/DNA topoisomerase II/histidine kinase"/>
    <property type="match status" value="1"/>
</dbReference>
<dbReference type="PROSITE" id="PS50112">
    <property type="entry name" value="PAS"/>
    <property type="match status" value="1"/>
</dbReference>
<keyword evidence="8 10" id="KW-0472">Membrane</keyword>
<dbReference type="SMART" id="SM01049">
    <property type="entry name" value="Cache_2"/>
    <property type="match status" value="1"/>
</dbReference>